<reference evidence="2 3" key="1">
    <citation type="submission" date="2016-08" db="EMBL/GenBank/DDBJ databases">
        <authorList>
            <person name="Seilhamer J.J."/>
        </authorList>
    </citation>
    <scope>NUCLEOTIDE SEQUENCE [LARGE SCALE GENOMIC DNA]</scope>
    <source>
        <strain evidence="2 3">CFBP2542</strain>
    </source>
</reference>
<name>A0A2S7DKJ7_9XANT</name>
<dbReference type="Pfam" id="PF12040">
    <property type="entry name" value="DUF3526"/>
    <property type="match status" value="1"/>
</dbReference>
<dbReference type="PANTHER" id="PTHR43471">
    <property type="entry name" value="ABC TRANSPORTER PERMEASE"/>
    <property type="match status" value="1"/>
</dbReference>
<dbReference type="InterPro" id="IPR021913">
    <property type="entry name" value="DUF3526"/>
</dbReference>
<gene>
    <name evidence="2" type="ORF">XcuCFBP2542_15455</name>
</gene>
<feature type="transmembrane region" description="Helical" evidence="1">
    <location>
        <begin position="163"/>
        <end position="186"/>
    </location>
</feature>
<dbReference type="AlphaFoldDB" id="A0A2S7DKJ7"/>
<dbReference type="EMBL" id="MDED01000034">
    <property type="protein sequence ID" value="PPU74322.1"/>
    <property type="molecule type" value="Genomic_DNA"/>
</dbReference>
<keyword evidence="1" id="KW-1133">Transmembrane helix</keyword>
<comment type="caution">
    <text evidence="2">The sequence shown here is derived from an EMBL/GenBank/DDBJ whole genome shotgun (WGS) entry which is preliminary data.</text>
</comment>
<accession>A0A2S7DKJ7</accession>
<evidence type="ECO:0000313" key="3">
    <source>
        <dbReference type="Proteomes" id="UP000239561"/>
    </source>
</evidence>
<keyword evidence="1" id="KW-0812">Transmembrane</keyword>
<evidence type="ECO:0008006" key="4">
    <source>
        <dbReference type="Google" id="ProtNLM"/>
    </source>
</evidence>
<feature type="transmembrane region" description="Helical" evidence="1">
    <location>
        <begin position="118"/>
        <end position="136"/>
    </location>
</feature>
<dbReference type="Proteomes" id="UP000239561">
    <property type="component" value="Unassembled WGS sequence"/>
</dbReference>
<proteinExistence type="predicted"/>
<evidence type="ECO:0000313" key="2">
    <source>
        <dbReference type="EMBL" id="PPU74322.1"/>
    </source>
</evidence>
<feature type="transmembrane region" description="Helical" evidence="1">
    <location>
        <begin position="229"/>
        <end position="248"/>
    </location>
</feature>
<sequence length="460" mass="48961">MWRERRVVWLAGVVLLLAVTSIVTSAVRLSQQAQERQAVAQEEARLWDGQGLIDPHAAAHVGRAVPAPVTPLASFDAGLSDVVGSSVFIEGHAQNPARHRPIEEGAALSRFGGFSAAWALQVVAPLLIIVAGFSSMSGEVARERLRQELAAGGGAKALVGGRLLALAIAAGTLAAALFVASFPALLLQGASGPELAALLAIGAGYLLYLLTFSALTVALSALCRSARTALALLLGIWVVSTLLAPRVAPAVAESLVPTPSAPAFRAAVTEEAERGVDGHDPADQRLEALKRPLLARYQVEDVADLPVNFRGVALEFGEHNSTQTYARHFERLHVAYQRQERVQRAFAALSPTLALQPWSRAFAGTDYAAHLAYLRGVEDYRYRLIQALNHEVKLHKPAPGERYHLADIATLSRSVVYVPHAQSLSATAAAQAPNLAILLGWLLLALGLTRLSAARLERVA</sequence>
<organism evidence="2 3">
    <name type="scientific">Xanthomonas cucurbitae</name>
    <dbReference type="NCBI Taxonomy" id="56453"/>
    <lineage>
        <taxon>Bacteria</taxon>
        <taxon>Pseudomonadati</taxon>
        <taxon>Pseudomonadota</taxon>
        <taxon>Gammaproteobacteria</taxon>
        <taxon>Lysobacterales</taxon>
        <taxon>Lysobacteraceae</taxon>
        <taxon>Xanthomonas</taxon>
    </lineage>
</organism>
<dbReference type="PANTHER" id="PTHR43471:SF1">
    <property type="entry name" value="ABC TRANSPORTER PERMEASE PROTEIN NOSY-RELATED"/>
    <property type="match status" value="1"/>
</dbReference>
<feature type="transmembrane region" description="Helical" evidence="1">
    <location>
        <begin position="198"/>
        <end position="222"/>
    </location>
</feature>
<keyword evidence="1" id="KW-0472">Membrane</keyword>
<protein>
    <recommendedName>
        <fullName evidence="4">DUF3526 domain-containing protein</fullName>
    </recommendedName>
</protein>
<evidence type="ECO:0000256" key="1">
    <source>
        <dbReference type="SAM" id="Phobius"/>
    </source>
</evidence>